<dbReference type="RefSeq" id="XP_002952199.1">
    <property type="nucleotide sequence ID" value="XM_002952153.1"/>
</dbReference>
<dbReference type="EMBL" id="GL378349">
    <property type="protein sequence ID" value="EFJ46670.1"/>
    <property type="molecule type" value="Genomic_DNA"/>
</dbReference>
<feature type="region of interest" description="Disordered" evidence="1">
    <location>
        <begin position="269"/>
        <end position="303"/>
    </location>
</feature>
<name>D8U0P1_VOLCA</name>
<dbReference type="KEGG" id="vcn:VOLCADRAFT_92871"/>
<evidence type="ECO:0000313" key="3">
    <source>
        <dbReference type="Proteomes" id="UP000001058"/>
    </source>
</evidence>
<feature type="region of interest" description="Disordered" evidence="1">
    <location>
        <begin position="29"/>
        <end position="75"/>
    </location>
</feature>
<dbReference type="OrthoDB" id="536028at2759"/>
<dbReference type="InParanoid" id="D8U0P1"/>
<proteinExistence type="predicted"/>
<dbReference type="AlphaFoldDB" id="D8U0P1"/>
<feature type="region of interest" description="Disordered" evidence="1">
    <location>
        <begin position="693"/>
        <end position="750"/>
    </location>
</feature>
<feature type="region of interest" description="Disordered" evidence="1">
    <location>
        <begin position="611"/>
        <end position="653"/>
    </location>
</feature>
<dbReference type="Proteomes" id="UP000001058">
    <property type="component" value="Unassembled WGS sequence"/>
</dbReference>
<feature type="compositionally biased region" description="Acidic residues" evidence="1">
    <location>
        <begin position="276"/>
        <end position="293"/>
    </location>
</feature>
<reference evidence="2 3" key="1">
    <citation type="journal article" date="2010" name="Science">
        <title>Genomic analysis of organismal complexity in the multicellular green alga Volvox carteri.</title>
        <authorList>
            <person name="Prochnik S.E."/>
            <person name="Umen J."/>
            <person name="Nedelcu A.M."/>
            <person name="Hallmann A."/>
            <person name="Miller S.M."/>
            <person name="Nishii I."/>
            <person name="Ferris P."/>
            <person name="Kuo A."/>
            <person name="Mitros T."/>
            <person name="Fritz-Laylin L.K."/>
            <person name="Hellsten U."/>
            <person name="Chapman J."/>
            <person name="Simakov O."/>
            <person name="Rensing S.A."/>
            <person name="Terry A."/>
            <person name="Pangilinan J."/>
            <person name="Kapitonov V."/>
            <person name="Jurka J."/>
            <person name="Salamov A."/>
            <person name="Shapiro H."/>
            <person name="Schmutz J."/>
            <person name="Grimwood J."/>
            <person name="Lindquist E."/>
            <person name="Lucas S."/>
            <person name="Grigoriev I.V."/>
            <person name="Schmitt R."/>
            <person name="Kirk D."/>
            <person name="Rokhsar D.S."/>
        </authorList>
    </citation>
    <scope>NUCLEOTIDE SEQUENCE [LARGE SCALE GENOMIC DNA]</scope>
    <source>
        <strain evidence="3">f. Nagariensis / Eve</strain>
    </source>
</reference>
<sequence length="750" mass="80439">MILRFTQRFNLVYWQANYVPVHRSPAPRCAAAQDVPDTSKRHLPKRPKSGPRQRNRAPIQPQAPPPMGRNSQDNLFLEPGQFDFQQQMDLMQQAFNQMSDNERQAFLAYLASQEALAVLESSASSSSSSPRSSPEQQQAPNAQHAQQQQQQQQQGPASDMLSASEARVAAAEARHKLLSEVWRLLLDSLPKRDAAILTKALPRGWYGARDLSRRDVMEGLNRLTRAELRRLPRVLKQVDELQATAGAVAAVFEQDSRLHATRRRRLAAQKGLTLPAEEDGNGEGEEEEEEEEAAAGSTVAAELTPPANLQELLGVVQRRLREQLRTIEAQEEQPLRDEDHPLQRVRLGPPDLYGDEYYKEPYVSYDEQYGVTWRCMARVFKIFRLYSELSDLVAAAAAPPRGPGGMPLTGRAAAMYEQDLEQRSDDLAAQLVAADDPWVGSGAVRRPAGVDGGATGGDEGGLALDLDEQSVARLGQFIRAAANWEAYKAFLEMYGTRHPELELGTVMRAAGMSDGDEWWVQMPDFDFGGRSSSSASAATATATPADSGVGVDDGDSLPSRPSVDWSRVEAVASLDLDVLAFLTDLEATRYSEDTFMKWYFHPVMGPRIRSGTLLDPSVRQSADGGGTGDVQDKEGKEGVPTGSGSGSRLDSGSGLLDPAALLAQLLGGGGASSAGGGGGSMPQMVVEAMEEAMRGGAGGRGGMEEALPGGEARTTTGRGSGGGNRSGDGGVAAGSGLGKAKGLGRKGTRA</sequence>
<feature type="region of interest" description="Disordered" evidence="1">
    <location>
        <begin position="531"/>
        <end position="562"/>
    </location>
</feature>
<gene>
    <name evidence="2" type="ORF">VOLCADRAFT_92871</name>
</gene>
<organism evidence="3">
    <name type="scientific">Volvox carteri f. nagariensis</name>
    <dbReference type="NCBI Taxonomy" id="3068"/>
    <lineage>
        <taxon>Eukaryota</taxon>
        <taxon>Viridiplantae</taxon>
        <taxon>Chlorophyta</taxon>
        <taxon>core chlorophytes</taxon>
        <taxon>Chlorophyceae</taxon>
        <taxon>CS clade</taxon>
        <taxon>Chlamydomonadales</taxon>
        <taxon>Volvocaceae</taxon>
        <taxon>Volvox</taxon>
    </lineage>
</organism>
<feature type="compositionally biased region" description="Low complexity" evidence="1">
    <location>
        <begin position="121"/>
        <end position="154"/>
    </location>
</feature>
<feature type="compositionally biased region" description="Low complexity" evidence="1">
    <location>
        <begin position="531"/>
        <end position="550"/>
    </location>
</feature>
<dbReference type="GeneID" id="9628532"/>
<feature type="compositionally biased region" description="Basic residues" evidence="1">
    <location>
        <begin position="41"/>
        <end position="55"/>
    </location>
</feature>
<keyword evidence="3" id="KW-1185">Reference proteome</keyword>
<accession>D8U0P1</accession>
<feature type="region of interest" description="Disordered" evidence="1">
    <location>
        <begin position="121"/>
        <end position="166"/>
    </location>
</feature>
<evidence type="ECO:0000313" key="2">
    <source>
        <dbReference type="EMBL" id="EFJ46670.1"/>
    </source>
</evidence>
<feature type="compositionally biased region" description="Gly residues" evidence="1">
    <location>
        <begin position="718"/>
        <end position="741"/>
    </location>
</feature>
<protein>
    <submittedName>
        <fullName evidence="2">Uncharacterized protein</fullName>
    </submittedName>
</protein>
<feature type="compositionally biased region" description="Low complexity" evidence="1">
    <location>
        <begin position="704"/>
        <end position="717"/>
    </location>
</feature>
<evidence type="ECO:0000256" key="1">
    <source>
        <dbReference type="SAM" id="MobiDB-lite"/>
    </source>
</evidence>